<reference evidence="2" key="1">
    <citation type="journal article" date="2022" name="Mol. Ecol. Resour.">
        <title>The genomes of chicory, endive, great burdock and yacon provide insights into Asteraceae palaeo-polyploidization history and plant inulin production.</title>
        <authorList>
            <person name="Fan W."/>
            <person name="Wang S."/>
            <person name="Wang H."/>
            <person name="Wang A."/>
            <person name="Jiang F."/>
            <person name="Liu H."/>
            <person name="Zhao H."/>
            <person name="Xu D."/>
            <person name="Zhang Y."/>
        </authorList>
    </citation>
    <scope>NUCLEOTIDE SEQUENCE [LARGE SCALE GENOMIC DNA]</scope>
    <source>
        <strain evidence="2">cv. Yunnan</strain>
    </source>
</reference>
<comment type="caution">
    <text evidence="1">The sequence shown here is derived from an EMBL/GenBank/DDBJ whole genome shotgun (WGS) entry which is preliminary data.</text>
</comment>
<organism evidence="1 2">
    <name type="scientific">Smallanthus sonchifolius</name>
    <dbReference type="NCBI Taxonomy" id="185202"/>
    <lineage>
        <taxon>Eukaryota</taxon>
        <taxon>Viridiplantae</taxon>
        <taxon>Streptophyta</taxon>
        <taxon>Embryophyta</taxon>
        <taxon>Tracheophyta</taxon>
        <taxon>Spermatophyta</taxon>
        <taxon>Magnoliopsida</taxon>
        <taxon>eudicotyledons</taxon>
        <taxon>Gunneridae</taxon>
        <taxon>Pentapetalae</taxon>
        <taxon>asterids</taxon>
        <taxon>campanulids</taxon>
        <taxon>Asterales</taxon>
        <taxon>Asteraceae</taxon>
        <taxon>Asteroideae</taxon>
        <taxon>Heliantheae alliance</taxon>
        <taxon>Millerieae</taxon>
        <taxon>Smallanthus</taxon>
    </lineage>
</organism>
<dbReference type="Proteomes" id="UP001056120">
    <property type="component" value="Linkage Group LG20"/>
</dbReference>
<keyword evidence="2" id="KW-1185">Reference proteome</keyword>
<proteinExistence type="predicted"/>
<evidence type="ECO:0000313" key="1">
    <source>
        <dbReference type="EMBL" id="KAI3742299.1"/>
    </source>
</evidence>
<gene>
    <name evidence="1" type="ORF">L1987_59979</name>
</gene>
<name>A0ACB9D6S6_9ASTR</name>
<sequence>MSKLLPTLQSLHEVGICLLDKPVIDADGESGRVLSTLGDIQSELKKVADIYNLCPAKSGGLSFWIFNEASHQKESANQTTTSGCHRNGCGNSNWLQSRPFL</sequence>
<accession>A0ACB9D6S6</accession>
<dbReference type="EMBL" id="CM042037">
    <property type="protein sequence ID" value="KAI3742299.1"/>
    <property type="molecule type" value="Genomic_DNA"/>
</dbReference>
<evidence type="ECO:0000313" key="2">
    <source>
        <dbReference type="Proteomes" id="UP001056120"/>
    </source>
</evidence>
<protein>
    <submittedName>
        <fullName evidence="1">Uncharacterized protein</fullName>
    </submittedName>
</protein>
<reference evidence="1 2" key="2">
    <citation type="journal article" date="2022" name="Mol. Ecol. Resour.">
        <title>The genomes of chicory, endive, great burdock and yacon provide insights into Asteraceae paleo-polyploidization history and plant inulin production.</title>
        <authorList>
            <person name="Fan W."/>
            <person name="Wang S."/>
            <person name="Wang H."/>
            <person name="Wang A."/>
            <person name="Jiang F."/>
            <person name="Liu H."/>
            <person name="Zhao H."/>
            <person name="Xu D."/>
            <person name="Zhang Y."/>
        </authorList>
    </citation>
    <scope>NUCLEOTIDE SEQUENCE [LARGE SCALE GENOMIC DNA]</scope>
    <source>
        <strain evidence="2">cv. Yunnan</strain>
        <tissue evidence="1">Leaves</tissue>
    </source>
</reference>